<organism evidence="2 3">
    <name type="scientific">Ascodesmis nigricans</name>
    <dbReference type="NCBI Taxonomy" id="341454"/>
    <lineage>
        <taxon>Eukaryota</taxon>
        <taxon>Fungi</taxon>
        <taxon>Dikarya</taxon>
        <taxon>Ascomycota</taxon>
        <taxon>Pezizomycotina</taxon>
        <taxon>Pezizomycetes</taxon>
        <taxon>Pezizales</taxon>
        <taxon>Ascodesmidaceae</taxon>
        <taxon>Ascodesmis</taxon>
    </lineage>
</organism>
<reference evidence="2 3" key="1">
    <citation type="submission" date="2019-04" db="EMBL/GenBank/DDBJ databases">
        <title>Comparative genomics and transcriptomics to analyze fruiting body development in filamentous ascomycetes.</title>
        <authorList>
            <consortium name="DOE Joint Genome Institute"/>
            <person name="Lutkenhaus R."/>
            <person name="Traeger S."/>
            <person name="Breuer J."/>
            <person name="Kuo A."/>
            <person name="Lipzen A."/>
            <person name="Pangilinan J."/>
            <person name="Dilworth D."/>
            <person name="Sandor L."/>
            <person name="Poggeler S."/>
            <person name="Barry K."/>
            <person name="Grigoriev I.V."/>
            <person name="Nowrousian M."/>
        </authorList>
    </citation>
    <scope>NUCLEOTIDE SEQUENCE [LARGE SCALE GENOMIC DNA]</scope>
    <source>
        <strain evidence="2 3">CBS 389.68</strain>
    </source>
</reference>
<dbReference type="Proteomes" id="UP000298138">
    <property type="component" value="Unassembled WGS sequence"/>
</dbReference>
<dbReference type="EMBL" id="ML220117">
    <property type="protein sequence ID" value="TGZ81786.1"/>
    <property type="molecule type" value="Genomic_DNA"/>
</dbReference>
<sequence>MIDTNTSSNQTKSIKPADKANPVNARRKQWEKKPELKQKKKKRKKKGSSLYRIIAKAKKKDKKKTMTSDGENCTAK</sequence>
<name>A0A4S2MYT8_9PEZI</name>
<proteinExistence type="predicted"/>
<evidence type="ECO:0000313" key="2">
    <source>
        <dbReference type="EMBL" id="TGZ81786.1"/>
    </source>
</evidence>
<feature type="compositionally biased region" description="Basic residues" evidence="1">
    <location>
        <begin position="38"/>
        <end position="47"/>
    </location>
</feature>
<feature type="compositionally biased region" description="Polar residues" evidence="1">
    <location>
        <begin position="67"/>
        <end position="76"/>
    </location>
</feature>
<gene>
    <name evidence="2" type="ORF">EX30DRAFT_232806</name>
</gene>
<evidence type="ECO:0000313" key="3">
    <source>
        <dbReference type="Proteomes" id="UP000298138"/>
    </source>
</evidence>
<accession>A0A4S2MYT8</accession>
<feature type="compositionally biased region" description="Basic residues" evidence="1">
    <location>
        <begin position="55"/>
        <end position="65"/>
    </location>
</feature>
<feature type="compositionally biased region" description="Polar residues" evidence="1">
    <location>
        <begin position="1"/>
        <end position="13"/>
    </location>
</feature>
<feature type="region of interest" description="Disordered" evidence="1">
    <location>
        <begin position="1"/>
        <end position="76"/>
    </location>
</feature>
<protein>
    <submittedName>
        <fullName evidence="2">Uncharacterized protein</fullName>
    </submittedName>
</protein>
<evidence type="ECO:0000256" key="1">
    <source>
        <dbReference type="SAM" id="MobiDB-lite"/>
    </source>
</evidence>
<keyword evidence="3" id="KW-1185">Reference proteome</keyword>
<dbReference type="AlphaFoldDB" id="A0A4S2MYT8"/>
<dbReference type="InParanoid" id="A0A4S2MYT8"/>